<evidence type="ECO:0000313" key="2">
    <source>
        <dbReference type="EMBL" id="KAJ6645308.1"/>
    </source>
</evidence>
<evidence type="ECO:0000313" key="3">
    <source>
        <dbReference type="Proteomes" id="UP001151699"/>
    </source>
</evidence>
<comment type="caution">
    <text evidence="2">The sequence shown here is derived from an EMBL/GenBank/DDBJ whole genome shotgun (WGS) entry which is preliminary data.</text>
</comment>
<reference evidence="2" key="1">
    <citation type="submission" date="2022-07" db="EMBL/GenBank/DDBJ databases">
        <authorList>
            <person name="Trinca V."/>
            <person name="Uliana J.V.C."/>
            <person name="Torres T.T."/>
            <person name="Ward R.J."/>
            <person name="Monesi N."/>
        </authorList>
    </citation>
    <scope>NUCLEOTIDE SEQUENCE</scope>
    <source>
        <strain evidence="2">HSMRA1968</strain>
        <tissue evidence="2">Whole embryos</tissue>
    </source>
</reference>
<dbReference type="AlphaFoldDB" id="A0A9Q0S5Z6"/>
<dbReference type="Proteomes" id="UP001151699">
    <property type="component" value="Chromosome A"/>
</dbReference>
<name>A0A9Q0S5Z6_9DIPT</name>
<organism evidence="2 3">
    <name type="scientific">Pseudolycoriella hygida</name>
    <dbReference type="NCBI Taxonomy" id="35572"/>
    <lineage>
        <taxon>Eukaryota</taxon>
        <taxon>Metazoa</taxon>
        <taxon>Ecdysozoa</taxon>
        <taxon>Arthropoda</taxon>
        <taxon>Hexapoda</taxon>
        <taxon>Insecta</taxon>
        <taxon>Pterygota</taxon>
        <taxon>Neoptera</taxon>
        <taxon>Endopterygota</taxon>
        <taxon>Diptera</taxon>
        <taxon>Nematocera</taxon>
        <taxon>Sciaroidea</taxon>
        <taxon>Sciaridae</taxon>
        <taxon>Pseudolycoriella</taxon>
    </lineage>
</organism>
<accession>A0A9Q0S5Z6</accession>
<dbReference type="EMBL" id="WJQU01000001">
    <property type="protein sequence ID" value="KAJ6645308.1"/>
    <property type="molecule type" value="Genomic_DNA"/>
</dbReference>
<sequence length="74" mass="8337">MNESNRAKQKRDPTKSLIHPSGNRLTTLSSFLSTTQERHYDGDHDLLVPIVELNRGKLSPNFVSMPFNIGMAAR</sequence>
<evidence type="ECO:0000256" key="1">
    <source>
        <dbReference type="SAM" id="MobiDB-lite"/>
    </source>
</evidence>
<keyword evidence="3" id="KW-1185">Reference proteome</keyword>
<proteinExistence type="predicted"/>
<feature type="region of interest" description="Disordered" evidence="1">
    <location>
        <begin position="1"/>
        <end position="22"/>
    </location>
</feature>
<gene>
    <name evidence="2" type="ORF">Bhyg_00513</name>
</gene>
<protein>
    <submittedName>
        <fullName evidence="2">Uncharacterized protein</fullName>
    </submittedName>
</protein>